<dbReference type="PRINTS" id="PR01071">
    <property type="entry name" value="ACOABIOTINCC"/>
</dbReference>
<dbReference type="InterPro" id="IPR001249">
    <property type="entry name" value="AcCoA_biotinCC"/>
</dbReference>
<comment type="pathway">
    <text evidence="4">Lipid metabolism; fatty acid biosynthesis.</text>
</comment>
<dbReference type="Proteomes" id="UP000239388">
    <property type="component" value="Unassembled WGS sequence"/>
</dbReference>
<dbReference type="InterPro" id="IPR000089">
    <property type="entry name" value="Biotin_lipoyl"/>
</dbReference>
<evidence type="ECO:0000256" key="1">
    <source>
        <dbReference type="ARBA" id="ARBA00003761"/>
    </source>
</evidence>
<organism evidence="6 7">
    <name type="scientific">Blastopirellula marina</name>
    <dbReference type="NCBI Taxonomy" id="124"/>
    <lineage>
        <taxon>Bacteria</taxon>
        <taxon>Pseudomonadati</taxon>
        <taxon>Planctomycetota</taxon>
        <taxon>Planctomycetia</taxon>
        <taxon>Pirellulales</taxon>
        <taxon>Pirellulaceae</taxon>
        <taxon>Blastopirellula</taxon>
    </lineage>
</organism>
<dbReference type="PANTHER" id="PTHR45266:SF3">
    <property type="entry name" value="OXALOACETATE DECARBOXYLASE ALPHA CHAIN"/>
    <property type="match status" value="1"/>
</dbReference>
<dbReference type="PROSITE" id="PS50968">
    <property type="entry name" value="BIOTINYL_LIPOYL"/>
    <property type="match status" value="1"/>
</dbReference>
<keyword evidence="4" id="KW-0276">Fatty acid metabolism</keyword>
<dbReference type="Pfam" id="PF00364">
    <property type="entry name" value="Biotin_lipoyl"/>
    <property type="match status" value="1"/>
</dbReference>
<dbReference type="NCBIfam" id="TIGR00531">
    <property type="entry name" value="BCCP"/>
    <property type="match status" value="1"/>
</dbReference>
<dbReference type="EMBL" id="PUIB01000001">
    <property type="protein sequence ID" value="PQO43397.1"/>
    <property type="molecule type" value="Genomic_DNA"/>
</dbReference>
<proteinExistence type="predicted"/>
<keyword evidence="4" id="KW-0275">Fatty acid biosynthesis</keyword>
<dbReference type="UniPathway" id="UPA00094"/>
<gene>
    <name evidence="6" type="primary">accB</name>
    <name evidence="6" type="ORF">C5Y98_00350</name>
</gene>
<dbReference type="GO" id="GO:0003989">
    <property type="term" value="F:acetyl-CoA carboxylase activity"/>
    <property type="evidence" value="ECO:0007669"/>
    <property type="project" value="InterPro"/>
</dbReference>
<protein>
    <recommendedName>
        <fullName evidence="2 4">Biotin carboxyl carrier protein of acetyl-CoA carboxylase</fullName>
    </recommendedName>
</protein>
<dbReference type="Gene3D" id="2.40.50.100">
    <property type="match status" value="1"/>
</dbReference>
<sequence length="158" mass="16943">MAKSEPADSGVFDLDRLRELIELMKEHELSEIDLREGERQIQMKRGSTVAYAPAPAPVAAAPAPAAAAAAPAAAEDSHLVTINSPMVGTFYAKPKPDSENFAKVGDHIGEESVVCIIEAMKVFNEIKAEMTGKIVAVLAKNEDPVEYGQPLFKVDPRG</sequence>
<evidence type="ECO:0000259" key="5">
    <source>
        <dbReference type="PROSITE" id="PS50968"/>
    </source>
</evidence>
<evidence type="ECO:0000256" key="3">
    <source>
        <dbReference type="ARBA" id="ARBA00023267"/>
    </source>
</evidence>
<evidence type="ECO:0000256" key="2">
    <source>
        <dbReference type="ARBA" id="ARBA00017562"/>
    </source>
</evidence>
<dbReference type="GO" id="GO:0006633">
    <property type="term" value="P:fatty acid biosynthetic process"/>
    <property type="evidence" value="ECO:0007669"/>
    <property type="project" value="UniProtKB-UniPathway"/>
</dbReference>
<dbReference type="GO" id="GO:0009317">
    <property type="term" value="C:acetyl-CoA carboxylase complex"/>
    <property type="evidence" value="ECO:0007669"/>
    <property type="project" value="InterPro"/>
</dbReference>
<evidence type="ECO:0000256" key="4">
    <source>
        <dbReference type="RuleBase" id="RU364072"/>
    </source>
</evidence>
<comment type="caution">
    <text evidence="6">The sequence shown here is derived from an EMBL/GenBank/DDBJ whole genome shotgun (WGS) entry which is preliminary data.</text>
</comment>
<evidence type="ECO:0000313" key="7">
    <source>
        <dbReference type="Proteomes" id="UP000239388"/>
    </source>
</evidence>
<dbReference type="AlphaFoldDB" id="A0A2S8GFZ1"/>
<dbReference type="InterPro" id="IPR050709">
    <property type="entry name" value="Biotin_Carboxyl_Carrier/Decarb"/>
</dbReference>
<accession>A0A2S8GFZ1</accession>
<evidence type="ECO:0000313" key="6">
    <source>
        <dbReference type="EMBL" id="PQO43397.1"/>
    </source>
</evidence>
<dbReference type="PANTHER" id="PTHR45266">
    <property type="entry name" value="OXALOACETATE DECARBOXYLASE ALPHA CHAIN"/>
    <property type="match status" value="1"/>
</dbReference>
<keyword evidence="4" id="KW-0443">Lipid metabolism</keyword>
<dbReference type="SUPFAM" id="SSF51230">
    <property type="entry name" value="Single hybrid motif"/>
    <property type="match status" value="1"/>
</dbReference>
<dbReference type="RefSeq" id="WP_105350474.1">
    <property type="nucleotide sequence ID" value="NZ_PUIB01000001.1"/>
</dbReference>
<dbReference type="InterPro" id="IPR011053">
    <property type="entry name" value="Single_hybrid_motif"/>
</dbReference>
<comment type="function">
    <text evidence="1 4">This protein is a component of the acetyl coenzyme A carboxylase complex; first, biotin carboxylase catalyzes the carboxylation of the carrier protein and then the transcarboxylase transfers the carboxyl group to form malonyl-CoA.</text>
</comment>
<keyword evidence="4" id="KW-0444">Lipid biosynthesis</keyword>
<dbReference type="OrthoDB" id="9811735at2"/>
<dbReference type="CDD" id="cd06850">
    <property type="entry name" value="biotinyl_domain"/>
    <property type="match status" value="1"/>
</dbReference>
<name>A0A2S8GFZ1_9BACT</name>
<reference evidence="6 7" key="1">
    <citation type="submission" date="2018-02" db="EMBL/GenBank/DDBJ databases">
        <title>Comparative genomes isolates from brazilian mangrove.</title>
        <authorList>
            <person name="Araujo J.E."/>
            <person name="Taketani R.G."/>
            <person name="Silva M.C.P."/>
            <person name="Loureco M.V."/>
            <person name="Andreote F.D."/>
        </authorList>
    </citation>
    <scope>NUCLEOTIDE SEQUENCE [LARGE SCALE GENOMIC DNA]</scope>
    <source>
        <strain evidence="6 7">NAP PRIS-MGV</strain>
    </source>
</reference>
<keyword evidence="3 4" id="KW-0092">Biotin</keyword>
<feature type="domain" description="Lipoyl-binding" evidence="5">
    <location>
        <begin position="79"/>
        <end position="155"/>
    </location>
</feature>